<sequence length="371" mass="41658">MTNGESRQKRIARLQGGLSSLYLPLPDSTLSRLPGAPELLPGECFSSWFLRIQIGFRLPTRVLQTLFKVKAPGYWMDAGIEELDIEAISGVVMCHKESLEPLLWPRGSLLSASHLACLTTAPLRQRPIYRYCELCLRGDAVRYMRQLWRIACTYICPLHGTVLRELCPKCQKPYVLPNYRAGFKEHQLWQCSTCGADICDATSITPPDELRYVMLSRQAQLLQLIAAGSELMQIWKDVQMHAASSLTTDSHGLVDLSSEMNVHALFSRALSHCLNEGRNTEQQDLEDYLWRLRIQGADGPSSSIPIGLDGMRVFGKYAVSVFMQLIGCHDLWGSTHWWPTGSSRTLSDLGMVTARAEAKAAEWYAAAPKRR</sequence>
<reference evidence="2 3" key="1">
    <citation type="journal article" date="2018" name="Int. J. Syst. Evol. Microbiol.">
        <title>Uliginosibacterium sediminicola sp. nov., isolated from freshwater sediment.</title>
        <authorList>
            <person name="Hwang W.M."/>
            <person name="Kim S.M."/>
            <person name="Kang K."/>
            <person name="Ahn T.Y."/>
        </authorList>
    </citation>
    <scope>NUCLEOTIDE SEQUENCE [LARGE SCALE GENOMIC DNA]</scope>
    <source>
        <strain evidence="2 3">M1-21</strain>
    </source>
</reference>
<dbReference type="Proteomes" id="UP001410394">
    <property type="component" value="Unassembled WGS sequence"/>
</dbReference>
<feature type="domain" description="TniQ" evidence="1">
    <location>
        <begin position="36"/>
        <end position="163"/>
    </location>
</feature>
<keyword evidence="3" id="KW-1185">Reference proteome</keyword>
<evidence type="ECO:0000313" key="3">
    <source>
        <dbReference type="Proteomes" id="UP001410394"/>
    </source>
</evidence>
<dbReference type="RefSeq" id="WP_345917687.1">
    <property type="nucleotide sequence ID" value="NZ_JBDIVE010000001.1"/>
</dbReference>
<protein>
    <submittedName>
        <fullName evidence="2">TniQ family protein</fullName>
    </submittedName>
</protein>
<evidence type="ECO:0000313" key="2">
    <source>
        <dbReference type="EMBL" id="MEN3066916.1"/>
    </source>
</evidence>
<dbReference type="Pfam" id="PF06527">
    <property type="entry name" value="TniQ"/>
    <property type="match status" value="1"/>
</dbReference>
<proteinExistence type="predicted"/>
<evidence type="ECO:0000259" key="1">
    <source>
        <dbReference type="Pfam" id="PF06527"/>
    </source>
</evidence>
<accession>A0ABU9YT77</accession>
<organism evidence="2 3">
    <name type="scientific">Uliginosibacterium sediminicola</name>
    <dbReference type="NCBI Taxonomy" id="2024550"/>
    <lineage>
        <taxon>Bacteria</taxon>
        <taxon>Pseudomonadati</taxon>
        <taxon>Pseudomonadota</taxon>
        <taxon>Betaproteobacteria</taxon>
        <taxon>Rhodocyclales</taxon>
        <taxon>Zoogloeaceae</taxon>
        <taxon>Uliginosibacterium</taxon>
    </lineage>
</organism>
<gene>
    <name evidence="2" type="ORF">ABDB84_00410</name>
</gene>
<comment type="caution">
    <text evidence="2">The sequence shown here is derived from an EMBL/GenBank/DDBJ whole genome shotgun (WGS) entry which is preliminary data.</text>
</comment>
<name>A0ABU9YT77_9RHOO</name>
<dbReference type="InterPro" id="IPR009492">
    <property type="entry name" value="TniQ"/>
</dbReference>
<dbReference type="EMBL" id="JBDIVE010000001">
    <property type="protein sequence ID" value="MEN3066916.1"/>
    <property type="molecule type" value="Genomic_DNA"/>
</dbReference>